<accession>A0A813YCL6</accession>
<proteinExistence type="predicted"/>
<dbReference type="InterPro" id="IPR032675">
    <property type="entry name" value="LRR_dom_sf"/>
</dbReference>
<organism evidence="1 2">
    <name type="scientific">Adineta steineri</name>
    <dbReference type="NCBI Taxonomy" id="433720"/>
    <lineage>
        <taxon>Eukaryota</taxon>
        <taxon>Metazoa</taxon>
        <taxon>Spiralia</taxon>
        <taxon>Gnathifera</taxon>
        <taxon>Rotifera</taxon>
        <taxon>Eurotatoria</taxon>
        <taxon>Bdelloidea</taxon>
        <taxon>Adinetida</taxon>
        <taxon>Adinetidae</taxon>
        <taxon>Adineta</taxon>
    </lineage>
</organism>
<evidence type="ECO:0000313" key="1">
    <source>
        <dbReference type="EMBL" id="CAF0882287.1"/>
    </source>
</evidence>
<sequence>MLTTTTITPIDAPITTTINNTLYPSHLHHALIINRDSSGQANPDTDDSTFLNHLRTLATQPIDMVQFLGDTPSLAIWEALKDLKNVSHLEMLSGYDETCNITPLDQVGSSWPGQANPDTDDSTFLNHLRTLATQPIDMVQFLGDTPSLAIWEALKDLKNVSHLEMLSGYDEYCNITPLDQVGSSWPLQSLVIGSAAGESINTAHLQTITSLKLDYCCGLSFDLCTRDSPSKLKQLTIIENDACDHFIKFQENTSLLNHLTELKLQSTNGCDFSYQYDEECFGKALVQCHSIKSLDLTMSDSSDDDSKENYLIELPVFFPPNVEVLRFRGPPTLANHLSVWYKCISDPKWLPNLKSIQFCLDVCHRDKEIPSDIAKLAYEQSTQFLKDFKSFRPSVAILDEEAIPVSTT</sequence>
<dbReference type="EMBL" id="CAJNOE010000083">
    <property type="protein sequence ID" value="CAF0882287.1"/>
    <property type="molecule type" value="Genomic_DNA"/>
</dbReference>
<evidence type="ECO:0000313" key="2">
    <source>
        <dbReference type="Proteomes" id="UP000663860"/>
    </source>
</evidence>
<dbReference type="AlphaFoldDB" id="A0A813YCL6"/>
<comment type="caution">
    <text evidence="1">The sequence shown here is derived from an EMBL/GenBank/DDBJ whole genome shotgun (WGS) entry which is preliminary data.</text>
</comment>
<dbReference type="Proteomes" id="UP000663860">
    <property type="component" value="Unassembled WGS sequence"/>
</dbReference>
<name>A0A813YCL6_9BILA</name>
<gene>
    <name evidence="1" type="ORF">IZO911_LOCUS11258</name>
</gene>
<dbReference type="Gene3D" id="3.80.10.10">
    <property type="entry name" value="Ribonuclease Inhibitor"/>
    <property type="match status" value="1"/>
</dbReference>
<dbReference type="SUPFAM" id="SSF52047">
    <property type="entry name" value="RNI-like"/>
    <property type="match status" value="1"/>
</dbReference>
<protein>
    <submittedName>
        <fullName evidence="1">Uncharacterized protein</fullName>
    </submittedName>
</protein>
<reference evidence="1" key="1">
    <citation type="submission" date="2021-02" db="EMBL/GenBank/DDBJ databases">
        <authorList>
            <person name="Nowell W R."/>
        </authorList>
    </citation>
    <scope>NUCLEOTIDE SEQUENCE</scope>
</reference>